<gene>
    <name evidence="1" type="ORF">SAMN05443574_11233</name>
</gene>
<evidence type="ECO:0000313" key="2">
    <source>
        <dbReference type="Proteomes" id="UP000182573"/>
    </source>
</evidence>
<dbReference type="Proteomes" id="UP000182573">
    <property type="component" value="Unassembled WGS sequence"/>
</dbReference>
<proteinExistence type="predicted"/>
<evidence type="ECO:0008006" key="3">
    <source>
        <dbReference type="Google" id="ProtNLM"/>
    </source>
</evidence>
<reference evidence="1 2" key="1">
    <citation type="submission" date="2016-10" db="EMBL/GenBank/DDBJ databases">
        <authorList>
            <person name="de Groot N.N."/>
        </authorList>
    </citation>
    <scope>NUCLEOTIDE SEQUENCE [LARGE SCALE GENOMIC DNA]</scope>
    <source>
        <strain evidence="1 2">DSM 3756</strain>
    </source>
</reference>
<dbReference type="AlphaFoldDB" id="A0A1H2YAY1"/>
<protein>
    <recommendedName>
        <fullName evidence="3">HIT zinc finger</fullName>
    </recommendedName>
</protein>
<sequence>MLPTTMSVAGLCELCERPDVDHSCDRCGRLVCDRHWDDDTGMCVECGAEVGRPGDRVSPEDMPDGVDTYRF</sequence>
<name>A0A1H2YAY1_HALVA</name>
<organism evidence="1 2">
    <name type="scientific">Haloarcula vallismortis</name>
    <name type="common">Halobacterium vallismortis</name>
    <dbReference type="NCBI Taxonomy" id="28442"/>
    <lineage>
        <taxon>Archaea</taxon>
        <taxon>Methanobacteriati</taxon>
        <taxon>Methanobacteriota</taxon>
        <taxon>Stenosarchaea group</taxon>
        <taxon>Halobacteria</taxon>
        <taxon>Halobacteriales</taxon>
        <taxon>Haloarculaceae</taxon>
        <taxon>Haloarcula</taxon>
    </lineage>
</organism>
<dbReference type="EMBL" id="FNOF01000012">
    <property type="protein sequence ID" value="SDX02392.1"/>
    <property type="molecule type" value="Genomic_DNA"/>
</dbReference>
<accession>A0A1H2YAY1</accession>
<evidence type="ECO:0000313" key="1">
    <source>
        <dbReference type="EMBL" id="SDX02392.1"/>
    </source>
</evidence>